<dbReference type="AlphaFoldDB" id="A0A5B8XMX6"/>
<evidence type="ECO:0000313" key="2">
    <source>
        <dbReference type="Proteomes" id="UP000321595"/>
    </source>
</evidence>
<gene>
    <name evidence="1" type="ORF">FRD01_06935</name>
</gene>
<name>A0A5B8XMX6_9DELT</name>
<evidence type="ECO:0000313" key="1">
    <source>
        <dbReference type="EMBL" id="QED26980.1"/>
    </source>
</evidence>
<reference evidence="1 2" key="1">
    <citation type="submission" date="2019-08" db="EMBL/GenBank/DDBJ databases">
        <authorList>
            <person name="Liang Q."/>
        </authorList>
    </citation>
    <scope>NUCLEOTIDE SEQUENCE [LARGE SCALE GENOMIC DNA]</scope>
    <source>
        <strain evidence="1 2">V1718</strain>
    </source>
</reference>
<dbReference type="EMBL" id="CP042467">
    <property type="protein sequence ID" value="QED26980.1"/>
    <property type="molecule type" value="Genomic_DNA"/>
</dbReference>
<keyword evidence="2" id="KW-1185">Reference proteome</keyword>
<accession>A0A5B8XMX6</accession>
<protein>
    <submittedName>
        <fullName evidence="1">Uncharacterized protein</fullName>
    </submittedName>
</protein>
<dbReference type="RefSeq" id="WP_146958665.1">
    <property type="nucleotide sequence ID" value="NZ_CP042467.1"/>
</dbReference>
<organism evidence="1 2">
    <name type="scientific">Microvenator marinus</name>
    <dbReference type="NCBI Taxonomy" id="2600177"/>
    <lineage>
        <taxon>Bacteria</taxon>
        <taxon>Deltaproteobacteria</taxon>
        <taxon>Bradymonadales</taxon>
        <taxon>Microvenatoraceae</taxon>
        <taxon>Microvenator</taxon>
    </lineage>
</organism>
<sequence length="235" mass="26772">MAHIDNEHDLAPIVPLDVIRMERMLEKRIIEDLNVDDFEGFISVKLRSVTGEELSPDDLEMGEDDVQEILGTIAEALSASMSSDAELPQIAECDFVVARMRCHKCKHVSKEDISTQCETFFRHEPDGSWLKVGDWVGTPSLEERLDYYTTRCPDDEVIHILEGWECPRCTHVNWAEIVVESERIKSIWSVALNKESLERAHLISSECVEIASQIAQTPPWQLTPEDVLDILKNNL</sequence>
<dbReference type="KEGG" id="bbae:FRD01_06935"/>
<dbReference type="Proteomes" id="UP000321595">
    <property type="component" value="Chromosome"/>
</dbReference>
<dbReference type="OrthoDB" id="9810131at2"/>
<proteinExistence type="predicted"/>